<dbReference type="InterPro" id="IPR037066">
    <property type="entry name" value="Plug_dom_sf"/>
</dbReference>
<dbReference type="NCBIfam" id="TIGR04057">
    <property type="entry name" value="SusC_RagA_signa"/>
    <property type="match status" value="1"/>
</dbReference>
<dbReference type="RefSeq" id="WP_046145293.1">
    <property type="nucleotide sequence ID" value="NZ_KQ033912.1"/>
</dbReference>
<keyword evidence="1" id="KW-1134">Transmembrane beta strand</keyword>
<dbReference type="Gene3D" id="2.60.40.1120">
    <property type="entry name" value="Carboxypeptidase-like, regulatory domain"/>
    <property type="match status" value="1"/>
</dbReference>
<dbReference type="AlphaFoldDB" id="A0A0F5JNY8"/>
<dbReference type="Gene3D" id="2.170.130.10">
    <property type="entry name" value="TonB-dependent receptor, plug domain"/>
    <property type="match status" value="1"/>
</dbReference>
<comment type="subcellular location">
    <subcellularLocation>
        <location evidence="1">Cell outer membrane</location>
        <topology evidence="1">Multi-pass membrane protein</topology>
    </subcellularLocation>
</comment>
<feature type="domain" description="TonB-dependent receptor plug" evidence="3">
    <location>
        <begin position="131"/>
        <end position="233"/>
    </location>
</feature>
<sequence>MRTKTLLVFWVPLSLFFAAPSFASEGVPVKAEANLINQKSKMVTGTVTDSQGEPMIGVTIFLKSDPGKGTITDIDGKYSINVPEGAELVFSSIGYVKQTLKVKTGTLDVVMKEDTQALDEVVVVGYGTTTKRSMIASVSSVKSEELATLPITNMSKGLAGRAPGLIVKTSGGGINNKAQISIRGGSTPLVVIDGVIRNYDDFVQMPSEDIESLSLLKDASATAVYGSRAADGIIQVTTKKGKDGKAYIEYNFNMSLAEPAYWKQRLDSWDRAEYANKAKQNDGLPDAFSADRIQKMRDGSDPLQNNNTNYRDLALNHFAPQSTHSIRMTGGTEVNNYYMSLSHLDQESLYKSNNHNMQRTNFRLSQSSLIKAIGLKTTATLDGYLQKQTHPYSWGASEPYHIFGHIQNASPLLPGVNKLGLPYYFPNNPVMELAKDNGYIRKEEKMINGNLKLEWAVPWVEGLNLSATGNYRYGFNAFKEWRKDGAGYAWDSEEPMYAGLPRLYNKTEYGYTWTTQFFANYSKTFGKHTVSALGGYEATYGYSNTYWLQRENYKFPIDQINVGPEDTQKNGGSEGEVGRAGWVGQVKYNYDNKYFVEGSLRYDGSDNFPEDHRWGTFFSASLGWSVADEAFMESLVEKNIFNQLKVRASYGQVGLDNWGDENDPFHIGRFEYLTSYSLNNKAYVLNGAYVPGFSEGGIPSSNISWFTTDQFDVGFDFSSLNNRLYGSFDYFFYKTHGFLYAPNQKDVGYTDPLGMSLPRVSTDGEHRRAGFDFSLGWRDNIGDFTYDVSANVTKFDQLWAFKPDESIEAVMNPYKRNSQEKGFYGTLYRNQGFYKDADDVFNSVKRLGSYDLTAGDLKYYDFNGDGKIDGSDQIRTGKSSFPRANYGINIKLGYKGFFLNMLFQGASRFDMYITGTAAMNGGQTGEFPVIYDYQEDYWRPDNTDARYPRLMSSAGLNGNNNYVSSDFWLVNGAFLRMKDFSFGYDFKRLLRNVNWISKASLAISGQNLFTISDAIKYGLDPEESSTERYGYPNERIYAVSLSVGF</sequence>
<proteinExistence type="inferred from homology"/>
<dbReference type="EMBL" id="AQHV01000003">
    <property type="protein sequence ID" value="KKB59117.1"/>
    <property type="molecule type" value="Genomic_DNA"/>
</dbReference>
<dbReference type="SUPFAM" id="SSF49464">
    <property type="entry name" value="Carboxypeptidase regulatory domain-like"/>
    <property type="match status" value="1"/>
</dbReference>
<dbReference type="PROSITE" id="PS52016">
    <property type="entry name" value="TONB_DEPENDENT_REC_3"/>
    <property type="match status" value="1"/>
</dbReference>
<evidence type="ECO:0000256" key="2">
    <source>
        <dbReference type="SAM" id="SignalP"/>
    </source>
</evidence>
<dbReference type="GO" id="GO:0009279">
    <property type="term" value="C:cell outer membrane"/>
    <property type="evidence" value="ECO:0007669"/>
    <property type="project" value="UniProtKB-SubCell"/>
</dbReference>
<dbReference type="InterPro" id="IPR023996">
    <property type="entry name" value="TonB-dep_OMP_SusC/RagA"/>
</dbReference>
<evidence type="ECO:0000313" key="4">
    <source>
        <dbReference type="EMBL" id="KKB59117.1"/>
    </source>
</evidence>
<feature type="signal peptide" evidence="2">
    <location>
        <begin position="1"/>
        <end position="23"/>
    </location>
</feature>
<keyword evidence="2" id="KW-0732">Signal</keyword>
<dbReference type="SUPFAM" id="SSF56935">
    <property type="entry name" value="Porins"/>
    <property type="match status" value="1"/>
</dbReference>
<dbReference type="InterPro" id="IPR023997">
    <property type="entry name" value="TonB-dep_OMP_SusC/RagA_CS"/>
</dbReference>
<dbReference type="Pfam" id="PF13715">
    <property type="entry name" value="CarbopepD_reg_2"/>
    <property type="match status" value="1"/>
</dbReference>
<gene>
    <name evidence="4" type="ORF">HMPREF1535_00676</name>
</gene>
<keyword evidence="1" id="KW-0813">Transport</keyword>
<dbReference type="HOGENOM" id="CLU_004317_1_1_10"/>
<dbReference type="InterPro" id="IPR039426">
    <property type="entry name" value="TonB-dep_rcpt-like"/>
</dbReference>
<comment type="similarity">
    <text evidence="1">Belongs to the TonB-dependent receptor family.</text>
</comment>
<keyword evidence="1" id="KW-0812">Transmembrane</keyword>
<dbReference type="Pfam" id="PF07715">
    <property type="entry name" value="Plug"/>
    <property type="match status" value="1"/>
</dbReference>
<organism evidence="4 5">
    <name type="scientific">Parabacteroides goldsteinii DSM 19448 = WAL 12034</name>
    <dbReference type="NCBI Taxonomy" id="927665"/>
    <lineage>
        <taxon>Bacteria</taxon>
        <taxon>Pseudomonadati</taxon>
        <taxon>Bacteroidota</taxon>
        <taxon>Bacteroidia</taxon>
        <taxon>Bacteroidales</taxon>
        <taxon>Tannerellaceae</taxon>
        <taxon>Parabacteroides</taxon>
    </lineage>
</organism>
<evidence type="ECO:0000259" key="3">
    <source>
        <dbReference type="Pfam" id="PF07715"/>
    </source>
</evidence>
<dbReference type="NCBIfam" id="TIGR04056">
    <property type="entry name" value="OMP_RagA_SusC"/>
    <property type="match status" value="1"/>
</dbReference>
<dbReference type="STRING" id="927665.HMPREF1535_00676"/>
<evidence type="ECO:0000256" key="1">
    <source>
        <dbReference type="PROSITE-ProRule" id="PRU01360"/>
    </source>
</evidence>
<evidence type="ECO:0000313" key="5">
    <source>
        <dbReference type="Proteomes" id="UP000033047"/>
    </source>
</evidence>
<keyword evidence="1" id="KW-0998">Cell outer membrane</keyword>
<name>A0A0F5JNY8_9BACT</name>
<comment type="caution">
    <text evidence="4">The sequence shown here is derived from an EMBL/GenBank/DDBJ whole genome shotgun (WGS) entry which is preliminary data.</text>
</comment>
<protein>
    <submittedName>
        <fullName evidence="4">SusC/RagA family TonB-linked outer membrane protein</fullName>
    </submittedName>
</protein>
<keyword evidence="1" id="KW-0472">Membrane</keyword>
<dbReference type="PATRIC" id="fig|927665.4.peg.684"/>
<feature type="chain" id="PRO_5002490373" evidence="2">
    <location>
        <begin position="24"/>
        <end position="1045"/>
    </location>
</feature>
<dbReference type="InterPro" id="IPR012910">
    <property type="entry name" value="Plug_dom"/>
</dbReference>
<accession>A0A0F5JNY8</accession>
<reference evidence="4 5" key="1">
    <citation type="submission" date="2013-04" db="EMBL/GenBank/DDBJ databases">
        <title>The Genome Sequence of Parabacteroides goldsteinii DSM 19448.</title>
        <authorList>
            <consortium name="The Broad Institute Genomics Platform"/>
            <person name="Earl A."/>
            <person name="Ward D."/>
            <person name="Feldgarden M."/>
            <person name="Gevers D."/>
            <person name="Martens E."/>
            <person name="Sakamoto M."/>
            <person name="Benno Y."/>
            <person name="Song Y."/>
            <person name="Liu C."/>
            <person name="Lee J."/>
            <person name="Bolanos M."/>
            <person name="Vaisanen M.L."/>
            <person name="Finegold S.M."/>
            <person name="Walker B."/>
            <person name="Young S."/>
            <person name="Zeng Q."/>
            <person name="Gargeya S."/>
            <person name="Fitzgerald M."/>
            <person name="Haas B."/>
            <person name="Abouelleil A."/>
            <person name="Allen A.W."/>
            <person name="Alvarado L."/>
            <person name="Arachchi H.M."/>
            <person name="Berlin A.M."/>
            <person name="Chapman S.B."/>
            <person name="Gainer-Dewar J."/>
            <person name="Goldberg J."/>
            <person name="Griggs A."/>
            <person name="Gujja S."/>
            <person name="Hansen M."/>
            <person name="Howarth C."/>
            <person name="Imamovic A."/>
            <person name="Ireland A."/>
            <person name="Larimer J."/>
            <person name="McCowan C."/>
            <person name="Murphy C."/>
            <person name="Pearson M."/>
            <person name="Poon T.W."/>
            <person name="Priest M."/>
            <person name="Roberts A."/>
            <person name="Saif S."/>
            <person name="Shea T."/>
            <person name="Sisk P."/>
            <person name="Sykes S."/>
            <person name="Wortman J."/>
            <person name="Nusbaum C."/>
            <person name="Birren B."/>
        </authorList>
    </citation>
    <scope>NUCLEOTIDE SEQUENCE [LARGE SCALE GENOMIC DNA]</scope>
    <source>
        <strain evidence="4 5">DSM 19448</strain>
    </source>
</reference>
<dbReference type="Proteomes" id="UP000033047">
    <property type="component" value="Unassembled WGS sequence"/>
</dbReference>
<dbReference type="InterPro" id="IPR008969">
    <property type="entry name" value="CarboxyPept-like_regulatory"/>
</dbReference>